<feature type="compositionally biased region" description="Basic and acidic residues" evidence="10">
    <location>
        <begin position="634"/>
        <end position="653"/>
    </location>
</feature>
<keyword evidence="2" id="KW-0547">Nucleotide-binding</keyword>
<dbReference type="Pfam" id="PF00270">
    <property type="entry name" value="DEAD"/>
    <property type="match status" value="1"/>
</dbReference>
<evidence type="ECO:0000256" key="1">
    <source>
        <dbReference type="ARBA" id="ARBA00012552"/>
    </source>
</evidence>
<dbReference type="PROSITE" id="PS51192">
    <property type="entry name" value="HELICASE_ATP_BIND_1"/>
    <property type="match status" value="1"/>
</dbReference>
<dbReference type="Proteomes" id="UP000324705">
    <property type="component" value="Chromosome 4B"/>
</dbReference>
<feature type="compositionally biased region" description="Basic and acidic residues" evidence="10">
    <location>
        <begin position="399"/>
        <end position="415"/>
    </location>
</feature>
<evidence type="ECO:0000256" key="8">
    <source>
        <dbReference type="ARBA" id="ARBA00047984"/>
    </source>
</evidence>
<dbReference type="InterPro" id="IPR014014">
    <property type="entry name" value="RNA_helicase_DEAD_Q_motif"/>
</dbReference>
<dbReference type="Gene3D" id="3.40.50.300">
    <property type="entry name" value="P-loop containing nucleotide triphosphate hydrolases"/>
    <property type="match status" value="2"/>
</dbReference>
<feature type="region of interest" description="Disordered" evidence="10">
    <location>
        <begin position="399"/>
        <end position="418"/>
    </location>
</feature>
<evidence type="ECO:0000256" key="4">
    <source>
        <dbReference type="ARBA" id="ARBA00022806"/>
    </source>
</evidence>
<dbReference type="EC" id="3.6.4.13" evidence="1"/>
<dbReference type="InterPro" id="IPR014001">
    <property type="entry name" value="Helicase_ATP-bd"/>
</dbReference>
<feature type="short sequence motif" description="Q motif" evidence="9">
    <location>
        <begin position="80"/>
        <end position="108"/>
    </location>
</feature>
<dbReference type="AlphaFoldDB" id="A0A9R0SV15"/>
<evidence type="ECO:0000256" key="9">
    <source>
        <dbReference type="PROSITE-ProRule" id="PRU00552"/>
    </source>
</evidence>
<feature type="region of interest" description="Disordered" evidence="10">
    <location>
        <begin position="599"/>
        <end position="659"/>
    </location>
</feature>
<accession>A0A9R0SV15</accession>
<dbReference type="EMBL" id="LT934118">
    <property type="protein sequence ID" value="VAI01994.1"/>
    <property type="molecule type" value="Genomic_DNA"/>
</dbReference>
<dbReference type="Gramene" id="TRITD4Bv1G019100.4">
    <property type="protein sequence ID" value="TRITD4Bv1G019100.4"/>
    <property type="gene ID" value="TRITD4Bv1G019100"/>
</dbReference>
<keyword evidence="6" id="KW-0694">RNA-binding</keyword>
<gene>
    <name evidence="14" type="ORF">TRITD_4Bv1G019100</name>
</gene>
<evidence type="ECO:0000256" key="6">
    <source>
        <dbReference type="ARBA" id="ARBA00022884"/>
    </source>
</evidence>
<dbReference type="InterPro" id="IPR001650">
    <property type="entry name" value="Helicase_C-like"/>
</dbReference>
<feature type="compositionally biased region" description="Basic and acidic residues" evidence="10">
    <location>
        <begin position="11"/>
        <end position="26"/>
    </location>
</feature>
<feature type="compositionally biased region" description="Low complexity" evidence="10">
    <location>
        <begin position="37"/>
        <end position="47"/>
    </location>
</feature>
<feature type="domain" description="Helicase C-terminal" evidence="12">
    <location>
        <begin position="329"/>
        <end position="511"/>
    </location>
</feature>
<dbReference type="CDD" id="cd18787">
    <property type="entry name" value="SF2_C_DEAD"/>
    <property type="match status" value="1"/>
</dbReference>
<comment type="similarity">
    <text evidence="7">Belongs to the DEAD box helicase family. DDX56/DBP9 subfamily.</text>
</comment>
<evidence type="ECO:0000259" key="13">
    <source>
        <dbReference type="PROSITE" id="PS51195"/>
    </source>
</evidence>
<evidence type="ECO:0000313" key="14">
    <source>
        <dbReference type="EMBL" id="VAI01994.1"/>
    </source>
</evidence>
<evidence type="ECO:0000313" key="15">
    <source>
        <dbReference type="Proteomes" id="UP000324705"/>
    </source>
</evidence>
<comment type="catalytic activity">
    <reaction evidence="8">
        <text>ATP + H2O = ADP + phosphate + H(+)</text>
        <dbReference type="Rhea" id="RHEA:13065"/>
        <dbReference type="ChEBI" id="CHEBI:15377"/>
        <dbReference type="ChEBI" id="CHEBI:15378"/>
        <dbReference type="ChEBI" id="CHEBI:30616"/>
        <dbReference type="ChEBI" id="CHEBI:43474"/>
        <dbReference type="ChEBI" id="CHEBI:456216"/>
        <dbReference type="EC" id="3.6.4.13"/>
    </reaction>
</comment>
<dbReference type="PANTHER" id="PTHR47959:SF21">
    <property type="entry name" value="DEAD-BOX HELICASE 56"/>
    <property type="match status" value="1"/>
</dbReference>
<evidence type="ECO:0000256" key="3">
    <source>
        <dbReference type="ARBA" id="ARBA00022801"/>
    </source>
</evidence>
<dbReference type="CDD" id="cd17961">
    <property type="entry name" value="DEADc_DDX56"/>
    <property type="match status" value="1"/>
</dbReference>
<dbReference type="PROSITE" id="PS51194">
    <property type="entry name" value="HELICASE_CTER"/>
    <property type="match status" value="1"/>
</dbReference>
<evidence type="ECO:0000256" key="5">
    <source>
        <dbReference type="ARBA" id="ARBA00022840"/>
    </source>
</evidence>
<feature type="domain" description="DEAD-box RNA helicase Q" evidence="13">
    <location>
        <begin position="80"/>
        <end position="108"/>
    </location>
</feature>
<sequence>MAKKQKQRGSLRGEEHVAAAAAHEDAPAENAEEEAAAQEAGVAGSEVVEGRSADAASGGVEEGKEEEAAAAAEEEEEREVTFDELGLDEQLKRALRKKGLTKTTPIQREAIPLILEGKDVVAKAKTGSGKTFAYLLPLLQELLKLCKEGRIRKSAPNALILVPTRELCQQVYNEASSLLELCTSKLKIVQVTASMSDKDIKLALSGPPNILVTTPACVAACISKGIVQGSSIKESLSMMILDEADLLLSYRCEDDLKALVPHIPRSCQSILMSATSSPDIDKLTKLLLHNPFVLTLTEVGHAKDDVVPRNVQQFWISCSAKDKMLYILSLLKLELIQKKVLIFVNSIDNAFRLRLFLEKFAIRSAVLNAELPQNSRLHIIEAFNARLFDYLIATDDNKTKEAKQTNKESKKDSKGSRKHLQQTLDAEFGVVRGIDFKNVFTVVNFDMPPYPAGYIHRIGRTGRANKTGASISLVSPEEDYVFEEIEHMLQDVEKKDTNCILPFPLLTKNAVESLRYRAQDVARSVTSRDIQEARRQDVKNEILNSEKLKAHFEENPTDLDLLKHDKLLTNKSIPAHLRDVPEYLIDPTTKEASNAVKLSRAAMGLDNPRRKKRMGFRSGSGKSSDPLRTFSAEANHENEGERKEKEMIEERGGRRQKSNAANSSLSILLGFIDSLPCNFVASLERRQSLMCNIVRQIFFGSLCSFV</sequence>
<keyword evidence="15" id="KW-1185">Reference proteome</keyword>
<dbReference type="GO" id="GO:0016787">
    <property type="term" value="F:hydrolase activity"/>
    <property type="evidence" value="ECO:0007669"/>
    <property type="project" value="UniProtKB-KW"/>
</dbReference>
<dbReference type="GO" id="GO:0003723">
    <property type="term" value="F:RNA binding"/>
    <property type="evidence" value="ECO:0007669"/>
    <property type="project" value="UniProtKB-KW"/>
</dbReference>
<dbReference type="OMA" id="LKMECIP"/>
<dbReference type="SMART" id="SM00490">
    <property type="entry name" value="HELICc"/>
    <property type="match status" value="1"/>
</dbReference>
<name>A0A9R0SV15_TRITD</name>
<dbReference type="GO" id="GO:0005524">
    <property type="term" value="F:ATP binding"/>
    <property type="evidence" value="ECO:0007669"/>
    <property type="project" value="UniProtKB-KW"/>
</dbReference>
<keyword evidence="5" id="KW-0067">ATP-binding</keyword>
<dbReference type="PROSITE" id="PS51195">
    <property type="entry name" value="Q_MOTIF"/>
    <property type="match status" value="1"/>
</dbReference>
<evidence type="ECO:0000259" key="11">
    <source>
        <dbReference type="PROSITE" id="PS51192"/>
    </source>
</evidence>
<dbReference type="GO" id="GO:0005829">
    <property type="term" value="C:cytosol"/>
    <property type="evidence" value="ECO:0007669"/>
    <property type="project" value="TreeGrafter"/>
</dbReference>
<dbReference type="InterPro" id="IPR011545">
    <property type="entry name" value="DEAD/DEAH_box_helicase_dom"/>
</dbReference>
<dbReference type="InterPro" id="IPR027417">
    <property type="entry name" value="P-loop_NTPase"/>
</dbReference>
<feature type="domain" description="Helicase ATP-binding" evidence="11">
    <location>
        <begin position="111"/>
        <end position="294"/>
    </location>
</feature>
<evidence type="ECO:0000256" key="7">
    <source>
        <dbReference type="ARBA" id="ARBA00038041"/>
    </source>
</evidence>
<dbReference type="PANTHER" id="PTHR47959">
    <property type="entry name" value="ATP-DEPENDENT RNA HELICASE RHLE-RELATED"/>
    <property type="match status" value="1"/>
</dbReference>
<evidence type="ECO:0000259" key="12">
    <source>
        <dbReference type="PROSITE" id="PS51194"/>
    </source>
</evidence>
<dbReference type="Pfam" id="PF00271">
    <property type="entry name" value="Helicase_C"/>
    <property type="match status" value="1"/>
</dbReference>
<feature type="region of interest" description="Disordered" evidence="10">
    <location>
        <begin position="1"/>
        <end position="83"/>
    </location>
</feature>
<evidence type="ECO:0000256" key="2">
    <source>
        <dbReference type="ARBA" id="ARBA00022741"/>
    </source>
</evidence>
<keyword evidence="3" id="KW-0378">Hydrolase</keyword>
<organism evidence="14 15">
    <name type="scientific">Triticum turgidum subsp. durum</name>
    <name type="common">Durum wheat</name>
    <name type="synonym">Triticum durum</name>
    <dbReference type="NCBI Taxonomy" id="4567"/>
    <lineage>
        <taxon>Eukaryota</taxon>
        <taxon>Viridiplantae</taxon>
        <taxon>Streptophyta</taxon>
        <taxon>Embryophyta</taxon>
        <taxon>Tracheophyta</taxon>
        <taxon>Spermatophyta</taxon>
        <taxon>Magnoliopsida</taxon>
        <taxon>Liliopsida</taxon>
        <taxon>Poales</taxon>
        <taxon>Poaceae</taxon>
        <taxon>BOP clade</taxon>
        <taxon>Pooideae</taxon>
        <taxon>Triticodae</taxon>
        <taxon>Triticeae</taxon>
        <taxon>Triticinae</taxon>
        <taxon>Triticum</taxon>
    </lineage>
</organism>
<dbReference type="GO" id="GO:0003724">
    <property type="term" value="F:RNA helicase activity"/>
    <property type="evidence" value="ECO:0007669"/>
    <property type="project" value="UniProtKB-EC"/>
</dbReference>
<protein>
    <recommendedName>
        <fullName evidence="1">RNA helicase</fullName>
        <ecNumber evidence="1">3.6.4.13</ecNumber>
    </recommendedName>
</protein>
<proteinExistence type="inferred from homology"/>
<keyword evidence="4" id="KW-0347">Helicase</keyword>
<reference evidence="14 15" key="1">
    <citation type="submission" date="2017-09" db="EMBL/GenBank/DDBJ databases">
        <authorList>
            <consortium name="International Durum Wheat Genome Sequencing Consortium (IDWGSC)"/>
            <person name="Milanesi L."/>
        </authorList>
    </citation>
    <scope>NUCLEOTIDE SEQUENCE [LARGE SCALE GENOMIC DNA]</scope>
    <source>
        <strain evidence="15">cv. Svevo</strain>
    </source>
</reference>
<dbReference type="SUPFAM" id="SSF52540">
    <property type="entry name" value="P-loop containing nucleoside triphosphate hydrolases"/>
    <property type="match status" value="2"/>
</dbReference>
<dbReference type="InterPro" id="IPR050079">
    <property type="entry name" value="DEAD_box_RNA_helicase"/>
</dbReference>
<dbReference type="SMART" id="SM00487">
    <property type="entry name" value="DEXDc"/>
    <property type="match status" value="1"/>
</dbReference>
<evidence type="ECO:0000256" key="10">
    <source>
        <dbReference type="SAM" id="MobiDB-lite"/>
    </source>
</evidence>